<sequence>MIAAQPTLSKRASIPPATYRNGRPDPFSRESMRKGVRQFIATQGFTHSLTLNSNRDLSIPNIRGMFGNFCRRVDQDRFKKCHVERLPSCFRFRAIAFVEHDASYPHLHLAIDLCPTWLASIVDDRLDRQLQAHWIEVTDGAGSIQLDPITCIQGWSRYITKNYRRDDEYFLSSDFHSDKSLIQSSELRQVLEAIAA</sequence>
<gene>
    <name evidence="2" type="ORF">SPHINGO391_450129</name>
</gene>
<evidence type="ECO:0000313" key="3">
    <source>
        <dbReference type="Proteomes" id="UP000326857"/>
    </source>
</evidence>
<dbReference type="Proteomes" id="UP000326857">
    <property type="component" value="Unassembled WGS sequence"/>
</dbReference>
<reference evidence="2 3" key="1">
    <citation type="submission" date="2019-09" db="EMBL/GenBank/DDBJ databases">
        <authorList>
            <person name="Dittami M. S."/>
        </authorList>
    </citation>
    <scope>NUCLEOTIDE SEQUENCE [LARGE SCALE GENOMIC DNA]</scope>
    <source>
        <strain evidence="2">SPHINGO391</strain>
    </source>
</reference>
<organism evidence="2 3">
    <name type="scientific">Sphingomonas aurantiaca</name>
    <dbReference type="NCBI Taxonomy" id="185949"/>
    <lineage>
        <taxon>Bacteria</taxon>
        <taxon>Pseudomonadati</taxon>
        <taxon>Pseudomonadota</taxon>
        <taxon>Alphaproteobacteria</taxon>
        <taxon>Sphingomonadales</taxon>
        <taxon>Sphingomonadaceae</taxon>
        <taxon>Sphingomonas</taxon>
    </lineage>
</organism>
<protein>
    <submittedName>
        <fullName evidence="2">Uncharacterized protein</fullName>
    </submittedName>
</protein>
<feature type="region of interest" description="Disordered" evidence="1">
    <location>
        <begin position="1"/>
        <end position="29"/>
    </location>
</feature>
<dbReference type="EMBL" id="CABVLI010000040">
    <property type="protein sequence ID" value="VVT17653.1"/>
    <property type="molecule type" value="Genomic_DNA"/>
</dbReference>
<dbReference type="RefSeq" id="WP_151991051.1">
    <property type="nucleotide sequence ID" value="NZ_LR701528.1"/>
</dbReference>
<evidence type="ECO:0000256" key="1">
    <source>
        <dbReference type="SAM" id="MobiDB-lite"/>
    </source>
</evidence>
<feature type="compositionally biased region" description="Polar residues" evidence="1">
    <location>
        <begin position="1"/>
        <end position="10"/>
    </location>
</feature>
<accession>A0A5E7ZM86</accession>
<dbReference type="AlphaFoldDB" id="A0A5E7ZM86"/>
<name>A0A5E7ZM86_9SPHN</name>
<evidence type="ECO:0000313" key="2">
    <source>
        <dbReference type="EMBL" id="VVT17653.1"/>
    </source>
</evidence>
<proteinExistence type="predicted"/>